<feature type="signal peptide" evidence="8">
    <location>
        <begin position="1"/>
        <end position="34"/>
    </location>
</feature>
<feature type="domain" description="L,D-TPase catalytic" evidence="9">
    <location>
        <begin position="57"/>
        <end position="172"/>
    </location>
</feature>
<dbReference type="InterPro" id="IPR038063">
    <property type="entry name" value="Transpep_catalytic_dom"/>
</dbReference>
<dbReference type="InterPro" id="IPR050979">
    <property type="entry name" value="LD-transpeptidase"/>
</dbReference>
<keyword evidence="3 6" id="KW-0133">Cell shape</keyword>
<feature type="active site" description="Nucleophile" evidence="6">
    <location>
        <position position="148"/>
    </location>
</feature>
<dbReference type="InterPro" id="IPR005490">
    <property type="entry name" value="LD_TPept_cat_dom"/>
</dbReference>
<keyword evidence="4 6" id="KW-0573">Peptidoglycan synthesis</keyword>
<gene>
    <name evidence="10" type="ORF">GCM10023321_04150</name>
</gene>
<evidence type="ECO:0000313" key="10">
    <source>
        <dbReference type="EMBL" id="GAA5145767.1"/>
    </source>
</evidence>
<comment type="caution">
    <text evidence="10">The sequence shown here is derived from an EMBL/GenBank/DDBJ whole genome shotgun (WGS) entry which is preliminary data.</text>
</comment>
<dbReference type="SUPFAM" id="SSF141523">
    <property type="entry name" value="L,D-transpeptidase catalytic domain-like"/>
    <property type="match status" value="1"/>
</dbReference>
<dbReference type="PROSITE" id="PS52029">
    <property type="entry name" value="LD_TPASE"/>
    <property type="match status" value="1"/>
</dbReference>
<reference evidence="11" key="1">
    <citation type="journal article" date="2019" name="Int. J. Syst. Evol. Microbiol.">
        <title>The Global Catalogue of Microorganisms (GCM) 10K type strain sequencing project: providing services to taxonomists for standard genome sequencing and annotation.</title>
        <authorList>
            <consortium name="The Broad Institute Genomics Platform"/>
            <consortium name="The Broad Institute Genome Sequencing Center for Infectious Disease"/>
            <person name="Wu L."/>
            <person name="Ma J."/>
        </authorList>
    </citation>
    <scope>NUCLEOTIDE SEQUENCE [LARGE SCALE GENOMIC DNA]</scope>
    <source>
        <strain evidence="11">JCM 18303</strain>
    </source>
</reference>
<evidence type="ECO:0000256" key="6">
    <source>
        <dbReference type="PROSITE-ProRule" id="PRU01373"/>
    </source>
</evidence>
<dbReference type="EMBL" id="BAABJP010000001">
    <property type="protein sequence ID" value="GAA5145767.1"/>
    <property type="molecule type" value="Genomic_DNA"/>
</dbReference>
<dbReference type="Proteomes" id="UP001428817">
    <property type="component" value="Unassembled WGS sequence"/>
</dbReference>
<feature type="chain" id="PRO_5047007821" evidence="8">
    <location>
        <begin position="35"/>
        <end position="195"/>
    </location>
</feature>
<dbReference type="PANTHER" id="PTHR30582">
    <property type="entry name" value="L,D-TRANSPEPTIDASE"/>
    <property type="match status" value="1"/>
</dbReference>
<organism evidence="10 11">
    <name type="scientific">Pseudonocardia eucalypti</name>
    <dbReference type="NCBI Taxonomy" id="648755"/>
    <lineage>
        <taxon>Bacteria</taxon>
        <taxon>Bacillati</taxon>
        <taxon>Actinomycetota</taxon>
        <taxon>Actinomycetes</taxon>
        <taxon>Pseudonocardiales</taxon>
        <taxon>Pseudonocardiaceae</taxon>
        <taxon>Pseudonocardia</taxon>
    </lineage>
</organism>
<comment type="pathway">
    <text evidence="1 6">Cell wall biogenesis; peptidoglycan biosynthesis.</text>
</comment>
<sequence length="195" mass="20232">MTQTAYCGGRRVVRPRGLAATLAMAVVLAGLAMANPGTAQAQSSRVPGTPCNKGTVACVALGKDGFNATTWFIKGDKVLRGPMASSSGGPGKDTPTGTWKVISKDIDHVSSETVTNGRPSAMPYSVFFSSSGYAFHGGGTVDKRTAGCIRLGNGDASWFYEHINIGDSVQVVQGDGNYNDDKPKSKKDKGGLLGL</sequence>
<keyword evidence="5 6" id="KW-0961">Cell wall biogenesis/degradation</keyword>
<evidence type="ECO:0000259" key="9">
    <source>
        <dbReference type="PROSITE" id="PS52029"/>
    </source>
</evidence>
<evidence type="ECO:0000256" key="7">
    <source>
        <dbReference type="SAM" id="MobiDB-lite"/>
    </source>
</evidence>
<proteinExistence type="predicted"/>
<evidence type="ECO:0000256" key="8">
    <source>
        <dbReference type="SAM" id="SignalP"/>
    </source>
</evidence>
<dbReference type="CDD" id="cd16913">
    <property type="entry name" value="YkuD_like"/>
    <property type="match status" value="1"/>
</dbReference>
<dbReference type="Gene3D" id="2.40.440.10">
    <property type="entry name" value="L,D-transpeptidase catalytic domain-like"/>
    <property type="match status" value="1"/>
</dbReference>
<evidence type="ECO:0000256" key="5">
    <source>
        <dbReference type="ARBA" id="ARBA00023316"/>
    </source>
</evidence>
<keyword evidence="8" id="KW-0732">Signal</keyword>
<dbReference type="Pfam" id="PF03734">
    <property type="entry name" value="YkuD"/>
    <property type="match status" value="1"/>
</dbReference>
<keyword evidence="11" id="KW-1185">Reference proteome</keyword>
<accession>A0ABP9PIQ9</accession>
<feature type="region of interest" description="Disordered" evidence="7">
    <location>
        <begin position="175"/>
        <end position="195"/>
    </location>
</feature>
<protein>
    <submittedName>
        <fullName evidence="10">L,D-transpeptidase</fullName>
    </submittedName>
</protein>
<feature type="active site" description="Proton donor/acceptor" evidence="6">
    <location>
        <position position="136"/>
    </location>
</feature>
<evidence type="ECO:0000313" key="11">
    <source>
        <dbReference type="Proteomes" id="UP001428817"/>
    </source>
</evidence>
<dbReference type="PANTHER" id="PTHR30582:SF2">
    <property type="entry name" value="L,D-TRANSPEPTIDASE YCIB-RELATED"/>
    <property type="match status" value="1"/>
</dbReference>
<evidence type="ECO:0000256" key="1">
    <source>
        <dbReference type="ARBA" id="ARBA00004752"/>
    </source>
</evidence>
<evidence type="ECO:0000256" key="2">
    <source>
        <dbReference type="ARBA" id="ARBA00022679"/>
    </source>
</evidence>
<name>A0ABP9PIQ9_9PSEU</name>
<keyword evidence="2" id="KW-0808">Transferase</keyword>
<evidence type="ECO:0000256" key="4">
    <source>
        <dbReference type="ARBA" id="ARBA00022984"/>
    </source>
</evidence>
<evidence type="ECO:0000256" key="3">
    <source>
        <dbReference type="ARBA" id="ARBA00022960"/>
    </source>
</evidence>